<dbReference type="Gene3D" id="3.90.25.10">
    <property type="entry name" value="UDP-galactose 4-epimerase, domain 1"/>
    <property type="match status" value="1"/>
</dbReference>
<gene>
    <name evidence="4" type="ORF">METZ01_LOCUS228677</name>
</gene>
<organism evidence="4">
    <name type="scientific">marine metagenome</name>
    <dbReference type="NCBI Taxonomy" id="408172"/>
    <lineage>
        <taxon>unclassified sequences</taxon>
        <taxon>metagenomes</taxon>
        <taxon>ecological metagenomes</taxon>
    </lineage>
</organism>
<name>A0A382GMI8_9ZZZZ</name>
<dbReference type="Pfam" id="PF01370">
    <property type="entry name" value="Epimerase"/>
    <property type="match status" value="1"/>
</dbReference>
<keyword evidence="1" id="KW-0521">NADP</keyword>
<feature type="domain" description="NAD-dependent epimerase/dehydratase" evidence="3">
    <location>
        <begin position="3"/>
        <end position="208"/>
    </location>
</feature>
<dbReference type="PANTHER" id="PTHR43103">
    <property type="entry name" value="NUCLEOSIDE-DIPHOSPHATE-SUGAR EPIMERASE"/>
    <property type="match status" value="1"/>
</dbReference>
<reference evidence="4" key="1">
    <citation type="submission" date="2018-05" db="EMBL/GenBank/DDBJ databases">
        <authorList>
            <person name="Lanie J.A."/>
            <person name="Ng W.-L."/>
            <person name="Kazmierczak K.M."/>
            <person name="Andrzejewski T.M."/>
            <person name="Davidsen T.M."/>
            <person name="Wayne K.J."/>
            <person name="Tettelin H."/>
            <person name="Glass J.I."/>
            <person name="Rusch D."/>
            <person name="Podicherti R."/>
            <person name="Tsui H.-C.T."/>
            <person name="Winkler M.E."/>
        </authorList>
    </citation>
    <scope>NUCLEOTIDE SEQUENCE</scope>
</reference>
<sequence length="329" mass="35520">MKILITGGGGFLGSELTTTLLNRGALNGSSGDQEPIEEIVLIDARFVMRENDPRVQQIVGDISQRNVIDEAIGSSKNISIFHLASMVSGECEEHYDDALRVNLDGGRNVFEAARVAAGRSRVVFASSIASFGGAAMPTPVSDLGKQTPQTTYGMTKAMCELLINDHTRKGHFDGRSARLPTVIIRPGKPNAAASSWASGMFREPLNGETCELPVRRDQPHPMSGFRTVVDSFVALHEAPEDRLGDDRAYGLPAHQVTPAMAGKALSELAEEKNLTLGQIEDAFDPRIQAIVDTWPTAVDGYRAVALGLPEPPPLKKIVEQYLEAFGQVE</sequence>
<evidence type="ECO:0000259" key="3">
    <source>
        <dbReference type="Pfam" id="PF01370"/>
    </source>
</evidence>
<protein>
    <recommendedName>
        <fullName evidence="3">NAD-dependent epimerase/dehydratase domain-containing protein</fullName>
    </recommendedName>
</protein>
<dbReference type="AlphaFoldDB" id="A0A382GMI8"/>
<dbReference type="InterPro" id="IPR001509">
    <property type="entry name" value="Epimerase_deHydtase"/>
</dbReference>
<dbReference type="EMBL" id="UINC01056147">
    <property type="protein sequence ID" value="SVB75823.1"/>
    <property type="molecule type" value="Genomic_DNA"/>
</dbReference>
<evidence type="ECO:0000313" key="4">
    <source>
        <dbReference type="EMBL" id="SVB75823.1"/>
    </source>
</evidence>
<accession>A0A382GMI8</accession>
<evidence type="ECO:0000256" key="2">
    <source>
        <dbReference type="ARBA" id="ARBA00023277"/>
    </source>
</evidence>
<dbReference type="InterPro" id="IPR036291">
    <property type="entry name" value="NAD(P)-bd_dom_sf"/>
</dbReference>
<dbReference type="SUPFAM" id="SSF51735">
    <property type="entry name" value="NAD(P)-binding Rossmann-fold domains"/>
    <property type="match status" value="1"/>
</dbReference>
<proteinExistence type="predicted"/>
<dbReference type="Gene3D" id="3.40.50.720">
    <property type="entry name" value="NAD(P)-binding Rossmann-like Domain"/>
    <property type="match status" value="1"/>
</dbReference>
<dbReference type="PANTHER" id="PTHR43103:SF3">
    <property type="entry name" value="ADP-L-GLYCERO-D-MANNO-HEPTOSE-6-EPIMERASE"/>
    <property type="match status" value="1"/>
</dbReference>
<evidence type="ECO:0000256" key="1">
    <source>
        <dbReference type="ARBA" id="ARBA00022857"/>
    </source>
</evidence>
<keyword evidence="2" id="KW-0119">Carbohydrate metabolism</keyword>